<evidence type="ECO:0000256" key="3">
    <source>
        <dbReference type="ARBA" id="ARBA00007520"/>
    </source>
</evidence>
<sequence>MVSRGRPGVPGSLLVVLALLSALAPFSIDMYLPAFTRLAADLHTSAASVQLTLTTFLIGLALGQLVIGPLSDRLGRRRPLLIGSAIALLATLVCALAPNIWVLIAARFVQGFTGAAGIVISRAVAADRTAGAAAARIFTLFASLSGFAPVVAPLLGGALAPHGWRLEFWVLAAIYAVMFAGALLVVPESLAPERRHTGGFTSTTRAIAALLTDRGYLGYTLAFALGFGALMAYISASPFVIQNVLGLSTTEYTVVFATNALGMVVVGALASRLTARVRAEVLLTVGQLVMFGFGVLVLILLLAGAPAAAVLPALFVQVAAFPLIAGNATALAVGLAPHAKGTASALMGALQFTLGALVSPLVGLGGSATGIPMAVTVVASAALGLTARLLTIRAGRPEPVPAAH</sequence>
<accession>A0A7K0DPD1</accession>
<proteinExistence type="inferred from homology"/>
<name>A0A7K0DPD1_9NOCA</name>
<evidence type="ECO:0000256" key="4">
    <source>
        <dbReference type="ARBA" id="ARBA00022448"/>
    </source>
</evidence>
<dbReference type="GO" id="GO:0042910">
    <property type="term" value="F:xenobiotic transmembrane transporter activity"/>
    <property type="evidence" value="ECO:0007669"/>
    <property type="project" value="InterPro"/>
</dbReference>
<feature type="transmembrane region" description="Helical" evidence="9">
    <location>
        <begin position="345"/>
        <end position="364"/>
    </location>
</feature>
<dbReference type="PROSITE" id="PS00216">
    <property type="entry name" value="SUGAR_TRANSPORT_1"/>
    <property type="match status" value="1"/>
</dbReference>
<dbReference type="GO" id="GO:0005886">
    <property type="term" value="C:plasma membrane"/>
    <property type="evidence" value="ECO:0007669"/>
    <property type="project" value="UniProtKB-SubCell"/>
</dbReference>
<dbReference type="InterPro" id="IPR020846">
    <property type="entry name" value="MFS_dom"/>
</dbReference>
<feature type="transmembrane region" description="Helical" evidence="9">
    <location>
        <begin position="80"/>
        <end position="102"/>
    </location>
</feature>
<evidence type="ECO:0000256" key="8">
    <source>
        <dbReference type="ARBA" id="ARBA00023136"/>
    </source>
</evidence>
<evidence type="ECO:0000259" key="10">
    <source>
        <dbReference type="PROSITE" id="PS50850"/>
    </source>
</evidence>
<gene>
    <name evidence="11" type="primary">bcr_2</name>
    <name evidence="11" type="ORF">NRB56_31980</name>
</gene>
<feature type="transmembrane region" description="Helical" evidence="9">
    <location>
        <begin position="168"/>
        <end position="186"/>
    </location>
</feature>
<comment type="caution">
    <text evidence="11">The sequence shown here is derived from an EMBL/GenBank/DDBJ whole genome shotgun (WGS) entry which is preliminary data.</text>
</comment>
<dbReference type="RefSeq" id="WP_319943057.1">
    <property type="nucleotide sequence ID" value="NZ_WEGI01000006.1"/>
</dbReference>
<reference evidence="11 12" key="1">
    <citation type="submission" date="2019-10" db="EMBL/GenBank/DDBJ databases">
        <title>Nocardia macrotermitis sp. nov. and Nocardia aurantia sp. nov., isolated from the gut of fungus growing-termite Macrotermes natalensis.</title>
        <authorList>
            <person name="Benndorf R."/>
            <person name="Schwitalla J."/>
            <person name="Martin K."/>
            <person name="De Beer W."/>
            <person name="Kaster A.-K."/>
            <person name="Vollmers J."/>
            <person name="Poulsen M."/>
            <person name="Beemelmanns C."/>
        </authorList>
    </citation>
    <scope>NUCLEOTIDE SEQUENCE [LARGE SCALE GENOMIC DNA]</scope>
    <source>
        <strain evidence="11 12">RB56</strain>
    </source>
</reference>
<protein>
    <submittedName>
        <fullName evidence="11">Bicyclomycin resistance protein</fullName>
    </submittedName>
</protein>
<dbReference type="PANTHER" id="PTHR23502">
    <property type="entry name" value="MAJOR FACILITATOR SUPERFAMILY"/>
    <property type="match status" value="1"/>
</dbReference>
<keyword evidence="4" id="KW-0813">Transport</keyword>
<comment type="similarity">
    <text evidence="2">Belongs to the major facilitator superfamily. Bcr/CmlA family.</text>
</comment>
<dbReference type="Pfam" id="PF07690">
    <property type="entry name" value="MFS_1"/>
    <property type="match status" value="1"/>
</dbReference>
<comment type="similarity">
    <text evidence="3">Belongs to the major facilitator superfamily. TCR/Tet family.</text>
</comment>
<evidence type="ECO:0000256" key="6">
    <source>
        <dbReference type="ARBA" id="ARBA00022692"/>
    </source>
</evidence>
<feature type="transmembrane region" description="Helical" evidence="9">
    <location>
        <begin position="370"/>
        <end position="390"/>
    </location>
</feature>
<dbReference type="InterPro" id="IPR005829">
    <property type="entry name" value="Sugar_transporter_CS"/>
</dbReference>
<feature type="transmembrane region" description="Helical" evidence="9">
    <location>
        <begin position="12"/>
        <end position="35"/>
    </location>
</feature>
<keyword evidence="12" id="KW-1185">Reference proteome</keyword>
<evidence type="ECO:0000256" key="5">
    <source>
        <dbReference type="ARBA" id="ARBA00022475"/>
    </source>
</evidence>
<evidence type="ECO:0000313" key="12">
    <source>
        <dbReference type="Proteomes" id="UP000431401"/>
    </source>
</evidence>
<dbReference type="InterPro" id="IPR001958">
    <property type="entry name" value="Tet-R_TetA/multi-R_MdtG-like"/>
</dbReference>
<dbReference type="PANTHER" id="PTHR23502:SF132">
    <property type="entry name" value="POLYAMINE TRANSPORTER 2-RELATED"/>
    <property type="match status" value="1"/>
</dbReference>
<dbReference type="EMBL" id="WEGI01000006">
    <property type="protein sequence ID" value="MQY27615.1"/>
    <property type="molecule type" value="Genomic_DNA"/>
</dbReference>
<dbReference type="Gene3D" id="1.20.1720.10">
    <property type="entry name" value="Multidrug resistance protein D"/>
    <property type="match status" value="1"/>
</dbReference>
<evidence type="ECO:0000256" key="7">
    <source>
        <dbReference type="ARBA" id="ARBA00022989"/>
    </source>
</evidence>
<dbReference type="NCBIfam" id="TIGR00710">
    <property type="entry name" value="efflux_Bcr_CflA"/>
    <property type="match status" value="1"/>
</dbReference>
<dbReference type="GO" id="GO:1990961">
    <property type="term" value="P:xenobiotic detoxification by transmembrane export across the plasma membrane"/>
    <property type="evidence" value="ECO:0007669"/>
    <property type="project" value="InterPro"/>
</dbReference>
<keyword evidence="7 9" id="KW-1133">Transmembrane helix</keyword>
<feature type="transmembrane region" description="Helical" evidence="9">
    <location>
        <begin position="216"/>
        <end position="240"/>
    </location>
</feature>
<keyword evidence="5" id="KW-1003">Cell membrane</keyword>
<comment type="subcellular location">
    <subcellularLocation>
        <location evidence="1">Cell membrane</location>
        <topology evidence="1">Multi-pass membrane protein</topology>
    </subcellularLocation>
</comment>
<evidence type="ECO:0000313" key="11">
    <source>
        <dbReference type="EMBL" id="MQY27615.1"/>
    </source>
</evidence>
<dbReference type="SUPFAM" id="SSF103473">
    <property type="entry name" value="MFS general substrate transporter"/>
    <property type="match status" value="1"/>
</dbReference>
<feature type="transmembrane region" description="Helical" evidence="9">
    <location>
        <begin position="108"/>
        <end position="125"/>
    </location>
</feature>
<feature type="transmembrane region" description="Helical" evidence="9">
    <location>
        <begin position="309"/>
        <end position="333"/>
    </location>
</feature>
<evidence type="ECO:0000256" key="2">
    <source>
        <dbReference type="ARBA" id="ARBA00006236"/>
    </source>
</evidence>
<keyword evidence="8 9" id="KW-0472">Membrane</keyword>
<organism evidence="11 12">
    <name type="scientific">Nocardia aurantia</name>
    <dbReference type="NCBI Taxonomy" id="2585199"/>
    <lineage>
        <taxon>Bacteria</taxon>
        <taxon>Bacillati</taxon>
        <taxon>Actinomycetota</taxon>
        <taxon>Actinomycetes</taxon>
        <taxon>Mycobacteriales</taxon>
        <taxon>Nocardiaceae</taxon>
        <taxon>Nocardia</taxon>
    </lineage>
</organism>
<dbReference type="Proteomes" id="UP000431401">
    <property type="component" value="Unassembled WGS sequence"/>
</dbReference>
<dbReference type="InterPro" id="IPR036259">
    <property type="entry name" value="MFS_trans_sf"/>
</dbReference>
<feature type="domain" description="Major facilitator superfamily (MFS) profile" evidence="10">
    <location>
        <begin position="13"/>
        <end position="396"/>
    </location>
</feature>
<dbReference type="InterPro" id="IPR004812">
    <property type="entry name" value="Efflux_drug-R_Bcr/CmlA"/>
</dbReference>
<feature type="transmembrane region" description="Helical" evidence="9">
    <location>
        <begin position="47"/>
        <end position="68"/>
    </location>
</feature>
<feature type="transmembrane region" description="Helical" evidence="9">
    <location>
        <begin position="282"/>
        <end position="303"/>
    </location>
</feature>
<dbReference type="InterPro" id="IPR011701">
    <property type="entry name" value="MFS"/>
</dbReference>
<dbReference type="PRINTS" id="PR01035">
    <property type="entry name" value="TCRTETA"/>
</dbReference>
<dbReference type="AlphaFoldDB" id="A0A7K0DPD1"/>
<dbReference type="PROSITE" id="PS50850">
    <property type="entry name" value="MFS"/>
    <property type="match status" value="1"/>
</dbReference>
<evidence type="ECO:0000256" key="1">
    <source>
        <dbReference type="ARBA" id="ARBA00004651"/>
    </source>
</evidence>
<dbReference type="CDD" id="cd17320">
    <property type="entry name" value="MFS_MdfA_MDR_like"/>
    <property type="match status" value="1"/>
</dbReference>
<feature type="transmembrane region" description="Helical" evidence="9">
    <location>
        <begin position="137"/>
        <end position="156"/>
    </location>
</feature>
<keyword evidence="6 9" id="KW-0812">Transmembrane</keyword>
<evidence type="ECO:0000256" key="9">
    <source>
        <dbReference type="SAM" id="Phobius"/>
    </source>
</evidence>
<feature type="transmembrane region" description="Helical" evidence="9">
    <location>
        <begin position="252"/>
        <end position="270"/>
    </location>
</feature>